<dbReference type="InterPro" id="IPR022641">
    <property type="entry name" value="CheR_N"/>
</dbReference>
<gene>
    <name evidence="7" type="ORF">D2A34_02985</name>
</gene>
<dbReference type="PIRSF" id="PIRSF000410">
    <property type="entry name" value="CheR"/>
    <property type="match status" value="1"/>
</dbReference>
<dbReference type="GO" id="GO:0032259">
    <property type="term" value="P:methylation"/>
    <property type="evidence" value="ECO:0007669"/>
    <property type="project" value="UniProtKB-KW"/>
</dbReference>
<dbReference type="Gene3D" id="3.40.50.150">
    <property type="entry name" value="Vaccinia Virus protein VP39"/>
    <property type="match status" value="1"/>
</dbReference>
<evidence type="ECO:0000313" key="8">
    <source>
        <dbReference type="Proteomes" id="UP000265930"/>
    </source>
</evidence>
<comment type="catalytic activity">
    <reaction evidence="1">
        <text>L-glutamyl-[protein] + S-adenosyl-L-methionine = [protein]-L-glutamate 5-O-methyl ester + S-adenosyl-L-homocysteine</text>
        <dbReference type="Rhea" id="RHEA:24452"/>
        <dbReference type="Rhea" id="RHEA-COMP:10208"/>
        <dbReference type="Rhea" id="RHEA-COMP:10311"/>
        <dbReference type="ChEBI" id="CHEBI:29973"/>
        <dbReference type="ChEBI" id="CHEBI:57856"/>
        <dbReference type="ChEBI" id="CHEBI:59789"/>
        <dbReference type="ChEBI" id="CHEBI:82795"/>
        <dbReference type="EC" id="2.1.1.80"/>
    </reaction>
</comment>
<dbReference type="RefSeq" id="WP_119365672.1">
    <property type="nucleotide sequence ID" value="NZ_QXDJ01000001.1"/>
</dbReference>
<reference evidence="7 8" key="1">
    <citation type="submission" date="2018-08" db="EMBL/GenBank/DDBJ databases">
        <title>Genome of Clostridium chromiireducens C1, DSM12136.</title>
        <authorList>
            <person name="Xing M."/>
            <person name="Wei Y."/>
            <person name="Ang E.L."/>
            <person name="Zhao H."/>
            <person name="Zhang Y."/>
        </authorList>
    </citation>
    <scope>NUCLEOTIDE SEQUENCE [LARGE SCALE GENOMIC DNA]</scope>
    <source>
        <strain evidence="7 8">C1</strain>
    </source>
</reference>
<evidence type="ECO:0000256" key="2">
    <source>
        <dbReference type="ARBA" id="ARBA00012534"/>
    </source>
</evidence>
<name>A0A399ITL4_9CLOT</name>
<dbReference type="SUPFAM" id="SSF47757">
    <property type="entry name" value="Chemotaxis receptor methyltransferase CheR, N-terminal domain"/>
    <property type="match status" value="1"/>
</dbReference>
<dbReference type="InterPro" id="IPR029063">
    <property type="entry name" value="SAM-dependent_MTases_sf"/>
</dbReference>
<keyword evidence="4 7" id="KW-0808">Transferase</keyword>
<dbReference type="Pfam" id="PF03705">
    <property type="entry name" value="CheR_N"/>
    <property type="match status" value="1"/>
</dbReference>
<dbReference type="PANTHER" id="PTHR24422:SF10">
    <property type="entry name" value="CHEMOTAXIS PROTEIN METHYLTRANSFERASE 2"/>
    <property type="match status" value="1"/>
</dbReference>
<dbReference type="PRINTS" id="PR00996">
    <property type="entry name" value="CHERMTFRASE"/>
</dbReference>
<accession>A0A399ITL4</accession>
<dbReference type="GO" id="GO:0008983">
    <property type="term" value="F:protein-glutamate O-methyltransferase activity"/>
    <property type="evidence" value="ECO:0007669"/>
    <property type="project" value="UniProtKB-EC"/>
</dbReference>
<dbReference type="InterPro" id="IPR022642">
    <property type="entry name" value="CheR_C"/>
</dbReference>
<keyword evidence="3 7" id="KW-0489">Methyltransferase</keyword>
<dbReference type="SUPFAM" id="SSF53335">
    <property type="entry name" value="S-adenosyl-L-methionine-dependent methyltransferases"/>
    <property type="match status" value="1"/>
</dbReference>
<comment type="caution">
    <text evidence="7">The sequence shown here is derived from an EMBL/GenBank/DDBJ whole genome shotgun (WGS) entry which is preliminary data.</text>
</comment>
<dbReference type="InterPro" id="IPR036804">
    <property type="entry name" value="CheR_N_sf"/>
</dbReference>
<feature type="domain" description="CheR-type methyltransferase" evidence="6">
    <location>
        <begin position="1"/>
        <end position="277"/>
    </location>
</feature>
<dbReference type="Gene3D" id="1.10.155.10">
    <property type="entry name" value="Chemotaxis receptor methyltransferase CheR, N-terminal domain"/>
    <property type="match status" value="1"/>
</dbReference>
<evidence type="ECO:0000313" key="7">
    <source>
        <dbReference type="EMBL" id="RII36363.1"/>
    </source>
</evidence>
<evidence type="ECO:0000259" key="6">
    <source>
        <dbReference type="PROSITE" id="PS50123"/>
    </source>
</evidence>
<evidence type="ECO:0000256" key="3">
    <source>
        <dbReference type="ARBA" id="ARBA00022603"/>
    </source>
</evidence>
<dbReference type="PANTHER" id="PTHR24422">
    <property type="entry name" value="CHEMOTAXIS PROTEIN METHYLTRANSFERASE"/>
    <property type="match status" value="1"/>
</dbReference>
<dbReference type="InterPro" id="IPR026024">
    <property type="entry name" value="Chemotaxis_MeTrfase_CheR"/>
</dbReference>
<dbReference type="Proteomes" id="UP000265930">
    <property type="component" value="Unassembled WGS sequence"/>
</dbReference>
<evidence type="ECO:0000256" key="5">
    <source>
        <dbReference type="ARBA" id="ARBA00022691"/>
    </source>
</evidence>
<proteinExistence type="predicted"/>
<dbReference type="EC" id="2.1.1.80" evidence="2"/>
<dbReference type="InterPro" id="IPR000780">
    <property type="entry name" value="CheR_MeTrfase"/>
</dbReference>
<organism evidence="7 8">
    <name type="scientific">Clostridium chromiireducens</name>
    <dbReference type="NCBI Taxonomy" id="225345"/>
    <lineage>
        <taxon>Bacteria</taxon>
        <taxon>Bacillati</taxon>
        <taxon>Bacillota</taxon>
        <taxon>Clostridia</taxon>
        <taxon>Eubacteriales</taxon>
        <taxon>Clostridiaceae</taxon>
        <taxon>Clostridium</taxon>
    </lineage>
</organism>
<dbReference type="SMART" id="SM00138">
    <property type="entry name" value="MeTrc"/>
    <property type="match status" value="1"/>
</dbReference>
<evidence type="ECO:0000256" key="4">
    <source>
        <dbReference type="ARBA" id="ARBA00022679"/>
    </source>
</evidence>
<dbReference type="Pfam" id="PF01739">
    <property type="entry name" value="CheR"/>
    <property type="match status" value="1"/>
</dbReference>
<sequence>MILSESLYEKFTELVYRKTGLYYELNKKYFVEKRLESRIIELGFSDYKEYYNLIKFSVDETEFYKFINDLTVNETYFFRDFPQLQNFAEEVLPLIVKEKEQNNDYTLNIWSAACSRGDEPYTLSIILYEMLDEPEKWDIKITASDINNEVLNYAKIGVYDNRSVKDVPPEYLSKYFVKRNEKYLVNLKLRKPLEFKKLNFFDFNEMKKMINYDVIFCRNALIYFNDQSRKTVIDSFYYSLNPGGFIFLGHSESIGRISSAFKAQRIGGSIVYSKPFRKDL</sequence>
<dbReference type="PROSITE" id="PS50123">
    <property type="entry name" value="CHER"/>
    <property type="match status" value="1"/>
</dbReference>
<protein>
    <recommendedName>
        <fullName evidence="2">protein-glutamate O-methyltransferase</fullName>
        <ecNumber evidence="2">2.1.1.80</ecNumber>
    </recommendedName>
</protein>
<evidence type="ECO:0000256" key="1">
    <source>
        <dbReference type="ARBA" id="ARBA00001541"/>
    </source>
</evidence>
<dbReference type="AlphaFoldDB" id="A0A399ITL4"/>
<dbReference type="InterPro" id="IPR050903">
    <property type="entry name" value="Bact_Chemotaxis_MeTrfase"/>
</dbReference>
<dbReference type="EMBL" id="QXDJ01000001">
    <property type="protein sequence ID" value="RII36363.1"/>
    <property type="molecule type" value="Genomic_DNA"/>
</dbReference>
<keyword evidence="5" id="KW-0949">S-adenosyl-L-methionine</keyword>